<reference evidence="1 2" key="1">
    <citation type="submission" date="2015-09" db="EMBL/GenBank/DDBJ databases">
        <title>Genome announcement of multiple Pseudomonas syringae strains.</title>
        <authorList>
            <person name="Thakur S."/>
            <person name="Wang P.W."/>
            <person name="Gong Y."/>
            <person name="Weir B.S."/>
            <person name="Guttman D.S."/>
        </authorList>
    </citation>
    <scope>NUCLEOTIDE SEQUENCE [LARGE SCALE GENOMIC DNA]</scope>
    <source>
        <strain evidence="1 2">ICMP16929</strain>
    </source>
</reference>
<dbReference type="AlphaFoldDB" id="A0A0P9ZUL1"/>
<evidence type="ECO:0000313" key="1">
    <source>
        <dbReference type="EMBL" id="KPY65514.1"/>
    </source>
</evidence>
<gene>
    <name evidence="1" type="ORF">ALO94_200712</name>
</gene>
<protein>
    <submittedName>
        <fullName evidence="1">Lauroyl acyltransferase</fullName>
    </submittedName>
</protein>
<dbReference type="GO" id="GO:0016746">
    <property type="term" value="F:acyltransferase activity"/>
    <property type="evidence" value="ECO:0007669"/>
    <property type="project" value="UniProtKB-KW"/>
</dbReference>
<comment type="caution">
    <text evidence="1">The sequence shown here is derived from an EMBL/GenBank/DDBJ whole genome shotgun (WGS) entry which is preliminary data.</text>
</comment>
<proteinExistence type="predicted"/>
<sequence>MAARSVVVRSVDAGDTIEHFTRRGCADPLEFFATNHVTCAGVLEDIGLLRFTQPVTDHRGCAQLDRCASGTGRLQGETVITVGHRLQARTFEQGIEALLGRVLPFQPTAFQTAGDLRTVGNQHA</sequence>
<accession>A0A0P9ZUL1</accession>
<evidence type="ECO:0000313" key="2">
    <source>
        <dbReference type="Proteomes" id="UP000050384"/>
    </source>
</evidence>
<name>A0A0P9ZUL1_PSESX</name>
<organism evidence="1 2">
    <name type="scientific">Pseudomonas syringae pv. spinaceae</name>
    <dbReference type="NCBI Taxonomy" id="264459"/>
    <lineage>
        <taxon>Bacteria</taxon>
        <taxon>Pseudomonadati</taxon>
        <taxon>Pseudomonadota</taxon>
        <taxon>Gammaproteobacteria</taxon>
        <taxon>Pseudomonadales</taxon>
        <taxon>Pseudomonadaceae</taxon>
        <taxon>Pseudomonas</taxon>
        <taxon>Pseudomonas syringae</taxon>
    </lineage>
</organism>
<keyword evidence="1" id="KW-0808">Transferase</keyword>
<dbReference type="EMBL" id="LJRI01001299">
    <property type="protein sequence ID" value="KPY65514.1"/>
    <property type="molecule type" value="Genomic_DNA"/>
</dbReference>
<dbReference type="Proteomes" id="UP000050384">
    <property type="component" value="Unassembled WGS sequence"/>
</dbReference>
<keyword evidence="1" id="KW-0012">Acyltransferase</keyword>